<feature type="transmembrane region" description="Helical" evidence="3">
    <location>
        <begin position="377"/>
        <end position="398"/>
    </location>
</feature>
<evidence type="ECO:0000313" key="4">
    <source>
        <dbReference type="EMBL" id="WTY95650.1"/>
    </source>
</evidence>
<evidence type="ECO:0000256" key="3">
    <source>
        <dbReference type="SAM" id="Phobius"/>
    </source>
</evidence>
<feature type="region of interest" description="Disordered" evidence="2">
    <location>
        <begin position="1"/>
        <end position="44"/>
    </location>
</feature>
<feature type="compositionally biased region" description="Low complexity" evidence="2">
    <location>
        <begin position="19"/>
        <end position="31"/>
    </location>
</feature>
<reference evidence="4" key="1">
    <citation type="submission" date="2022-10" db="EMBL/GenBank/DDBJ databases">
        <title>The complete genomes of actinobacterial strains from the NBC collection.</title>
        <authorList>
            <person name="Joergensen T.S."/>
            <person name="Alvarez Arevalo M."/>
            <person name="Sterndorff E.B."/>
            <person name="Faurdal D."/>
            <person name="Vuksanovic O."/>
            <person name="Mourched A.-S."/>
            <person name="Charusanti P."/>
            <person name="Shaw S."/>
            <person name="Blin K."/>
            <person name="Weber T."/>
        </authorList>
    </citation>
    <scope>NUCLEOTIDE SEQUENCE</scope>
    <source>
        <strain evidence="4">NBC_01401</strain>
    </source>
</reference>
<keyword evidence="3" id="KW-0472">Membrane</keyword>
<proteinExistence type="predicted"/>
<dbReference type="AlphaFoldDB" id="A0AAU3GRG3"/>
<feature type="coiled-coil region" evidence="1">
    <location>
        <begin position="257"/>
        <end position="308"/>
    </location>
</feature>
<keyword evidence="1" id="KW-0175">Coiled coil</keyword>
<sequence>MQRVGAGVEEQEATSANPSRGAQARGTASAGGRTGGETLALGSELANPAATSTIGGRYDDPSFSTTDSYNVGVAGPAATALVAGAGLVGNVRDGLAARQGLKQAPQGSGQHHVLDRDLRAAKADGAQNIGSVVGGMANAAGGAMNLAGQAPATYNAVLSSGGGVGLPVAAVQTGRYIRKAVKARKRVRELEALMRRQDQQPKAALRAAEEEVQARLASVQALDSAFEAAHAEYKARVEDQARPEDQRQYPDTTIDLLGDLRLKYEALERQLHEAVSAHTVAVQEAAQRERAQEAIRNALNEVAAAVARSESDGDEQISLLQIQQYAARKNSRGVNKKMVTALSGALGVSAGVASLISTIAIAAGATAGAAILVTTPVGWGLAAAAATVALSLASYKAWKKIAKRWKQTATEAPEDSTLRHLGRTLAFWRRTGPSKRTQYAAALYQFAQSTDPVQGALARDTVETLGLDWGRIGGDEESAIKLIAAKLAS</sequence>
<evidence type="ECO:0000256" key="1">
    <source>
        <dbReference type="SAM" id="Coils"/>
    </source>
</evidence>
<gene>
    <name evidence="4" type="ORF">OG626_12445</name>
</gene>
<feature type="transmembrane region" description="Helical" evidence="3">
    <location>
        <begin position="338"/>
        <end position="371"/>
    </location>
</feature>
<evidence type="ECO:0000256" key="2">
    <source>
        <dbReference type="SAM" id="MobiDB-lite"/>
    </source>
</evidence>
<accession>A0AAU3GRG3</accession>
<organism evidence="4">
    <name type="scientific">Streptomyces sp. NBC_01401</name>
    <dbReference type="NCBI Taxonomy" id="2903854"/>
    <lineage>
        <taxon>Bacteria</taxon>
        <taxon>Bacillati</taxon>
        <taxon>Actinomycetota</taxon>
        <taxon>Actinomycetes</taxon>
        <taxon>Kitasatosporales</taxon>
        <taxon>Streptomycetaceae</taxon>
        <taxon>Streptomyces</taxon>
    </lineage>
</organism>
<protein>
    <submittedName>
        <fullName evidence="4">Uncharacterized protein</fullName>
    </submittedName>
</protein>
<dbReference type="EMBL" id="CP109535">
    <property type="protein sequence ID" value="WTY95650.1"/>
    <property type="molecule type" value="Genomic_DNA"/>
</dbReference>
<keyword evidence="3" id="KW-1133">Transmembrane helix</keyword>
<name>A0AAU3GRG3_9ACTN</name>
<keyword evidence="3" id="KW-0812">Transmembrane</keyword>